<evidence type="ECO:0000256" key="2">
    <source>
        <dbReference type="ARBA" id="ARBA00023043"/>
    </source>
</evidence>
<dbReference type="PROSITE" id="PS50088">
    <property type="entry name" value="ANK_REPEAT"/>
    <property type="match status" value="3"/>
</dbReference>
<gene>
    <name evidence="5" type="ORF">BHE90_006447</name>
</gene>
<dbReference type="SMART" id="SM00248">
    <property type="entry name" value="ANK"/>
    <property type="match status" value="4"/>
</dbReference>
<evidence type="ECO:0000256" key="1">
    <source>
        <dbReference type="ARBA" id="ARBA00022737"/>
    </source>
</evidence>
<dbReference type="EMBL" id="MIKF01000081">
    <property type="protein sequence ID" value="RTE79105.1"/>
    <property type="molecule type" value="Genomic_DNA"/>
</dbReference>
<dbReference type="Pfam" id="PF12796">
    <property type="entry name" value="Ank_2"/>
    <property type="match status" value="2"/>
</dbReference>
<keyword evidence="2 3" id="KW-0040">ANK repeat</keyword>
<evidence type="ECO:0000256" key="3">
    <source>
        <dbReference type="PROSITE-ProRule" id="PRU00023"/>
    </source>
</evidence>
<comment type="caution">
    <text evidence="5">The sequence shown here is derived from an EMBL/GenBank/DDBJ whole genome shotgun (WGS) entry which is preliminary data.</text>
</comment>
<dbReference type="InterPro" id="IPR002110">
    <property type="entry name" value="Ankyrin_rpt"/>
</dbReference>
<dbReference type="SUPFAM" id="SSF48403">
    <property type="entry name" value="Ankyrin repeat"/>
    <property type="match status" value="1"/>
</dbReference>
<feature type="region of interest" description="Disordered" evidence="4">
    <location>
        <begin position="641"/>
        <end position="660"/>
    </location>
</feature>
<dbReference type="Gene3D" id="1.25.40.20">
    <property type="entry name" value="Ankyrin repeat-containing domain"/>
    <property type="match status" value="1"/>
</dbReference>
<proteinExistence type="predicted"/>
<accession>A0A430LTQ8</accession>
<sequence length="679" mass="76637">MAEPASAVIALLGTGVKAWSVFEDMIKAVKNSPDDIRHWTTTSALLKNSCLLVKEKLETRPVATLSPTQKDVLESIGEFLRLFQADLSKLEIPDADAFHGGDSTFKVRAIAAFRLKLDQDDHLIKRLDRNIHMFQVSTSCLSLFEPGPVDRVRDVLNDLGTAFPRRSTDDDELEKWRQTTQDLLADTATQCFRENPSPSDVQNEGLLPPSTHRKGSIRGLQYKFESAQNWATRFFEADMPILALPYQLQAIEFGEELREQQPDYALDMAERTDLAAKYVGIAIACQKHDQTAVASAIKRLDTLGTTVIAESEPHTSAKLCEEQRRIAKMFADLNETDKTINYFQHALDGYIHLGKDQYHRKICETYNMVVEQFQRSRRHIDLDAFRAEMRDDLGDDFVPGRDGLARAVTWCTPRGFEVTGEDELSFVQLVNEEGDTPLHVAAKDREMDMSVLGELMTLERFYEMKDVNGDTPLLVAVSNSNVKVLKELLTRPYLVLVRDANRQTPIHRCRDKETLRIVLQAIETARSLPSRPGLENIDIDTKDGYGQTPLHLFCYQLQAGLVKMLVERGADVNAFCSGERTPLMLALRQGQSEAELHRIIKLLICKGAETKGKDRYNQNDVGKALQRRGYDERKILKLKAGDSGSSTMSSKSFERMSTNTSGKKGHWPAFFCLSKMRRG</sequence>
<name>A0A430LTQ8_9HYPO</name>
<evidence type="ECO:0000313" key="5">
    <source>
        <dbReference type="EMBL" id="RTE79105.1"/>
    </source>
</evidence>
<feature type="repeat" description="ANK" evidence="3">
    <location>
        <begin position="545"/>
        <end position="577"/>
    </location>
</feature>
<feature type="repeat" description="ANK" evidence="3">
    <location>
        <begin position="468"/>
        <end position="500"/>
    </location>
</feature>
<dbReference type="PANTHER" id="PTHR24198">
    <property type="entry name" value="ANKYRIN REPEAT AND PROTEIN KINASE DOMAIN-CONTAINING PROTEIN"/>
    <property type="match status" value="1"/>
</dbReference>
<dbReference type="PANTHER" id="PTHR24198:SF165">
    <property type="entry name" value="ANKYRIN REPEAT-CONTAINING PROTEIN-RELATED"/>
    <property type="match status" value="1"/>
</dbReference>
<protein>
    <submittedName>
        <fullName evidence="5">Uncharacterized protein</fullName>
    </submittedName>
</protein>
<evidence type="ECO:0000256" key="4">
    <source>
        <dbReference type="SAM" id="MobiDB-lite"/>
    </source>
</evidence>
<organism evidence="5 6">
    <name type="scientific">Fusarium euwallaceae</name>
    <dbReference type="NCBI Taxonomy" id="1147111"/>
    <lineage>
        <taxon>Eukaryota</taxon>
        <taxon>Fungi</taxon>
        <taxon>Dikarya</taxon>
        <taxon>Ascomycota</taxon>
        <taxon>Pezizomycotina</taxon>
        <taxon>Sordariomycetes</taxon>
        <taxon>Hypocreomycetidae</taxon>
        <taxon>Hypocreales</taxon>
        <taxon>Nectriaceae</taxon>
        <taxon>Fusarium</taxon>
        <taxon>Fusarium solani species complex</taxon>
    </lineage>
</organism>
<feature type="repeat" description="ANK" evidence="3">
    <location>
        <begin position="578"/>
        <end position="615"/>
    </location>
</feature>
<dbReference type="Proteomes" id="UP000287124">
    <property type="component" value="Unassembled WGS sequence"/>
</dbReference>
<dbReference type="AlphaFoldDB" id="A0A430LTQ8"/>
<keyword evidence="6" id="KW-1185">Reference proteome</keyword>
<dbReference type="PRINTS" id="PR01415">
    <property type="entry name" value="ANKYRIN"/>
</dbReference>
<keyword evidence="1" id="KW-0677">Repeat</keyword>
<evidence type="ECO:0000313" key="6">
    <source>
        <dbReference type="Proteomes" id="UP000287124"/>
    </source>
</evidence>
<dbReference type="PROSITE" id="PS50297">
    <property type="entry name" value="ANK_REP_REGION"/>
    <property type="match status" value="1"/>
</dbReference>
<reference evidence="5 6" key="1">
    <citation type="submission" date="2017-06" db="EMBL/GenBank/DDBJ databases">
        <title>Comparative genomic analysis of Ambrosia Fusariam Clade fungi.</title>
        <authorList>
            <person name="Stajich J.E."/>
            <person name="Carrillo J."/>
            <person name="Kijimoto T."/>
            <person name="Eskalen A."/>
            <person name="O'Donnell K."/>
            <person name="Kasson M."/>
        </authorList>
    </citation>
    <scope>NUCLEOTIDE SEQUENCE [LARGE SCALE GENOMIC DNA]</scope>
    <source>
        <strain evidence="5 6">UCR1854</strain>
    </source>
</reference>
<dbReference type="InterPro" id="IPR036770">
    <property type="entry name" value="Ankyrin_rpt-contain_sf"/>
</dbReference>